<keyword evidence="1" id="KW-0472">Membrane</keyword>
<keyword evidence="1" id="KW-0812">Transmembrane</keyword>
<keyword evidence="3" id="KW-1185">Reference proteome</keyword>
<organism evidence="2 3">
    <name type="scientific">Variovorax defluvii</name>
    <dbReference type="NCBI Taxonomy" id="913761"/>
    <lineage>
        <taxon>Bacteria</taxon>
        <taxon>Pseudomonadati</taxon>
        <taxon>Pseudomonadota</taxon>
        <taxon>Betaproteobacteria</taxon>
        <taxon>Burkholderiales</taxon>
        <taxon>Comamonadaceae</taxon>
        <taxon>Variovorax</taxon>
    </lineage>
</organism>
<sequence length="126" mass="14602">MDAILLLITVNFLSVPFLQEAEAQGLRLRRFPDVMRILRLAHVRKCRWLWPFSGLTLCLVVFALPRLRGDDIERQLTLALHTLIMQSLLWSVVFINVRRQARASRRQQDAFDAKAHTDGGSLLRRP</sequence>
<gene>
    <name evidence="2" type="ORF">GCM10023165_42410</name>
</gene>
<evidence type="ECO:0000313" key="2">
    <source>
        <dbReference type="EMBL" id="GAA4352739.1"/>
    </source>
</evidence>
<evidence type="ECO:0000313" key="3">
    <source>
        <dbReference type="Proteomes" id="UP001500975"/>
    </source>
</evidence>
<protein>
    <submittedName>
        <fullName evidence="2">Uncharacterized protein</fullName>
    </submittedName>
</protein>
<name>A0ABP8I736_9BURK</name>
<dbReference type="Proteomes" id="UP001500975">
    <property type="component" value="Unassembled WGS sequence"/>
</dbReference>
<dbReference type="EMBL" id="BAABGJ010000076">
    <property type="protein sequence ID" value="GAA4352739.1"/>
    <property type="molecule type" value="Genomic_DNA"/>
</dbReference>
<evidence type="ECO:0000256" key="1">
    <source>
        <dbReference type="SAM" id="Phobius"/>
    </source>
</evidence>
<feature type="transmembrane region" description="Helical" evidence="1">
    <location>
        <begin position="76"/>
        <end position="97"/>
    </location>
</feature>
<reference evidence="3" key="1">
    <citation type="journal article" date="2019" name="Int. J. Syst. Evol. Microbiol.">
        <title>The Global Catalogue of Microorganisms (GCM) 10K type strain sequencing project: providing services to taxonomists for standard genome sequencing and annotation.</title>
        <authorList>
            <consortium name="The Broad Institute Genomics Platform"/>
            <consortium name="The Broad Institute Genome Sequencing Center for Infectious Disease"/>
            <person name="Wu L."/>
            <person name="Ma J."/>
        </authorList>
    </citation>
    <scope>NUCLEOTIDE SEQUENCE [LARGE SCALE GENOMIC DNA]</scope>
    <source>
        <strain evidence="3">JCM 17804</strain>
    </source>
</reference>
<proteinExistence type="predicted"/>
<keyword evidence="1" id="KW-1133">Transmembrane helix</keyword>
<feature type="transmembrane region" description="Helical" evidence="1">
    <location>
        <begin position="47"/>
        <end position="64"/>
    </location>
</feature>
<comment type="caution">
    <text evidence="2">The sequence shown here is derived from an EMBL/GenBank/DDBJ whole genome shotgun (WGS) entry which is preliminary data.</text>
</comment>
<accession>A0ABP8I736</accession>